<dbReference type="GO" id="GO:0008757">
    <property type="term" value="F:S-adenosylmethionine-dependent methyltransferase activity"/>
    <property type="evidence" value="ECO:0007669"/>
    <property type="project" value="UniProtKB-ARBA"/>
</dbReference>
<dbReference type="Pfam" id="PF08100">
    <property type="entry name" value="Dimerisation"/>
    <property type="match status" value="1"/>
</dbReference>
<reference evidence="6 7" key="1">
    <citation type="submission" date="2018-09" db="EMBL/GenBank/DDBJ databases">
        <title>A high-quality reference genome of wild soybean provides a powerful tool to mine soybean genomes.</title>
        <authorList>
            <person name="Xie M."/>
            <person name="Chung C.Y.L."/>
            <person name="Li M.-W."/>
            <person name="Wong F.-L."/>
            <person name="Chan T.-F."/>
            <person name="Lam H.-M."/>
        </authorList>
    </citation>
    <scope>NUCLEOTIDE SEQUENCE [LARGE SCALE GENOMIC DNA]</scope>
    <source>
        <strain evidence="7">cv. W05</strain>
        <tissue evidence="6">Hypocotyl of etiolated seedlings</tissue>
    </source>
</reference>
<dbReference type="GO" id="GO:0046983">
    <property type="term" value="F:protein dimerization activity"/>
    <property type="evidence" value="ECO:0007669"/>
    <property type="project" value="InterPro"/>
</dbReference>
<proteinExistence type="predicted"/>
<keyword evidence="7" id="KW-1185">Reference proteome</keyword>
<evidence type="ECO:0000313" key="7">
    <source>
        <dbReference type="Proteomes" id="UP000289340"/>
    </source>
</evidence>
<dbReference type="PROSITE" id="PS51683">
    <property type="entry name" value="SAM_OMT_II"/>
    <property type="match status" value="1"/>
</dbReference>
<dbReference type="GO" id="GO:0008171">
    <property type="term" value="F:O-methyltransferase activity"/>
    <property type="evidence" value="ECO:0007669"/>
    <property type="project" value="InterPro"/>
</dbReference>
<evidence type="ECO:0000313" key="6">
    <source>
        <dbReference type="EMBL" id="RZC01430.1"/>
    </source>
</evidence>
<keyword evidence="3" id="KW-0949">S-adenosyl-L-methionine</keyword>
<sequence>MEEESFTYAMQLVNSNVLSMAMYSAIELGIFDIIAKAGEAAKLSAKDIAAQLPCKNSEAATMLDISLYGMNAVAKYFASIDDGAGSLGPFMMLAQDKAALQTWIHGKQVFEDFHMNSSFNQLFMAAMTNRATLITKKIVESYKGFENINKLVDVGGGVGATLNIITSKYPHIKGINFDLPHVWSMWEEIYMFESVPQGDAILMMCVLHDWSDEWCLKVLKNCYVAIPNDGKEPGGKERSEGEFMALAKGVGFISGIRYTCFVCDLWVMEFFK</sequence>
<evidence type="ECO:0000256" key="1">
    <source>
        <dbReference type="ARBA" id="ARBA00022603"/>
    </source>
</evidence>
<dbReference type="SUPFAM" id="SSF53335">
    <property type="entry name" value="S-adenosyl-L-methionine-dependent methyltransferases"/>
    <property type="match status" value="1"/>
</dbReference>
<dbReference type="Pfam" id="PF00891">
    <property type="entry name" value="Methyltransf_2"/>
    <property type="match status" value="1"/>
</dbReference>
<name>A0A445JSG9_GLYSO</name>
<dbReference type="EMBL" id="QZWG01000007">
    <property type="protein sequence ID" value="RZC01430.1"/>
    <property type="molecule type" value="Genomic_DNA"/>
</dbReference>
<protein>
    <submittedName>
        <fullName evidence="6">Anthranilate N-methyltransferase</fullName>
    </submittedName>
</protein>
<dbReference type="Proteomes" id="UP000289340">
    <property type="component" value="Chromosome 7"/>
</dbReference>
<keyword evidence="1 6" id="KW-0489">Methyltransferase</keyword>
<evidence type="ECO:0000256" key="3">
    <source>
        <dbReference type="ARBA" id="ARBA00022691"/>
    </source>
</evidence>
<accession>A0A445JSG9</accession>
<dbReference type="FunFam" id="1.10.10.10:FF:000357">
    <property type="entry name" value="Caffeic acid 3-O-methyltransferase"/>
    <property type="match status" value="1"/>
</dbReference>
<dbReference type="InterPro" id="IPR029063">
    <property type="entry name" value="SAM-dependent_MTases_sf"/>
</dbReference>
<feature type="domain" description="O-methyltransferase C-terminal" evidence="4">
    <location>
        <begin position="104"/>
        <end position="231"/>
    </location>
</feature>
<comment type="caution">
    <text evidence="6">The sequence shown here is derived from an EMBL/GenBank/DDBJ whole genome shotgun (WGS) entry which is preliminary data.</text>
</comment>
<evidence type="ECO:0000259" key="5">
    <source>
        <dbReference type="Pfam" id="PF08100"/>
    </source>
</evidence>
<dbReference type="SUPFAM" id="SSF46785">
    <property type="entry name" value="Winged helix' DNA-binding domain"/>
    <property type="match status" value="1"/>
</dbReference>
<dbReference type="Gene3D" id="1.10.10.10">
    <property type="entry name" value="Winged helix-like DNA-binding domain superfamily/Winged helix DNA-binding domain"/>
    <property type="match status" value="1"/>
</dbReference>
<keyword evidence="2 6" id="KW-0808">Transferase</keyword>
<evidence type="ECO:0000259" key="4">
    <source>
        <dbReference type="Pfam" id="PF00891"/>
    </source>
</evidence>
<dbReference type="InterPro" id="IPR036390">
    <property type="entry name" value="WH_DNA-bd_sf"/>
</dbReference>
<dbReference type="GO" id="GO:0032259">
    <property type="term" value="P:methylation"/>
    <property type="evidence" value="ECO:0007669"/>
    <property type="project" value="UniProtKB-KW"/>
</dbReference>
<feature type="domain" description="O-methyltransferase dimerisation" evidence="5">
    <location>
        <begin position="10"/>
        <end position="65"/>
    </location>
</feature>
<dbReference type="InterPro" id="IPR016461">
    <property type="entry name" value="COMT-like"/>
</dbReference>
<gene>
    <name evidence="6" type="ORF">D0Y65_016924</name>
</gene>
<organism evidence="6 7">
    <name type="scientific">Glycine soja</name>
    <name type="common">Wild soybean</name>
    <dbReference type="NCBI Taxonomy" id="3848"/>
    <lineage>
        <taxon>Eukaryota</taxon>
        <taxon>Viridiplantae</taxon>
        <taxon>Streptophyta</taxon>
        <taxon>Embryophyta</taxon>
        <taxon>Tracheophyta</taxon>
        <taxon>Spermatophyta</taxon>
        <taxon>Magnoliopsida</taxon>
        <taxon>eudicotyledons</taxon>
        <taxon>Gunneridae</taxon>
        <taxon>Pentapetalae</taxon>
        <taxon>rosids</taxon>
        <taxon>fabids</taxon>
        <taxon>Fabales</taxon>
        <taxon>Fabaceae</taxon>
        <taxon>Papilionoideae</taxon>
        <taxon>50 kb inversion clade</taxon>
        <taxon>NPAAA clade</taxon>
        <taxon>indigoferoid/millettioid clade</taxon>
        <taxon>Phaseoleae</taxon>
        <taxon>Glycine</taxon>
        <taxon>Glycine subgen. Soja</taxon>
    </lineage>
</organism>
<dbReference type="InterPro" id="IPR036388">
    <property type="entry name" value="WH-like_DNA-bd_sf"/>
</dbReference>
<dbReference type="PANTHER" id="PTHR11746">
    <property type="entry name" value="O-METHYLTRANSFERASE"/>
    <property type="match status" value="1"/>
</dbReference>
<dbReference type="AlphaFoldDB" id="A0A445JSG9"/>
<dbReference type="InterPro" id="IPR012967">
    <property type="entry name" value="COMT_dimerisation"/>
</dbReference>
<dbReference type="InterPro" id="IPR001077">
    <property type="entry name" value="COMT_C"/>
</dbReference>
<dbReference type="Gene3D" id="3.40.50.150">
    <property type="entry name" value="Vaccinia Virus protein VP39"/>
    <property type="match status" value="1"/>
</dbReference>
<evidence type="ECO:0000256" key="2">
    <source>
        <dbReference type="ARBA" id="ARBA00022679"/>
    </source>
</evidence>